<accession>A0A0T5P514</accession>
<dbReference type="Pfam" id="PF00005">
    <property type="entry name" value="ABC_tran"/>
    <property type="match status" value="1"/>
</dbReference>
<evidence type="ECO:0000256" key="2">
    <source>
        <dbReference type="ARBA" id="ARBA00022741"/>
    </source>
</evidence>
<evidence type="ECO:0000256" key="1">
    <source>
        <dbReference type="ARBA" id="ARBA00022448"/>
    </source>
</evidence>
<dbReference type="PANTHER" id="PTHR43869">
    <property type="entry name" value="GLYCINE BETAINE/PROLINE BETAINE TRANSPORT SYSTEM ATP-BINDING PROTEIN PROV"/>
    <property type="match status" value="1"/>
</dbReference>
<dbReference type="InterPro" id="IPR027417">
    <property type="entry name" value="P-loop_NTPase"/>
</dbReference>
<evidence type="ECO:0000313" key="6">
    <source>
        <dbReference type="Proteomes" id="UP000051401"/>
    </source>
</evidence>
<dbReference type="PROSITE" id="PS00211">
    <property type="entry name" value="ABC_TRANSPORTER_1"/>
    <property type="match status" value="1"/>
</dbReference>
<dbReference type="Proteomes" id="UP000051401">
    <property type="component" value="Unassembled WGS sequence"/>
</dbReference>
<gene>
    <name evidence="5" type="ORF">XM52_19130</name>
</gene>
<keyword evidence="3 5" id="KW-0067">ATP-binding</keyword>
<name>A0A0T5P514_9RHOB</name>
<dbReference type="SUPFAM" id="SSF52540">
    <property type="entry name" value="P-loop containing nucleoside triphosphate hydrolases"/>
    <property type="match status" value="1"/>
</dbReference>
<keyword evidence="1" id="KW-0813">Transport</keyword>
<organism evidence="5 6">
    <name type="scientific">Roseovarius indicus</name>
    <dbReference type="NCBI Taxonomy" id="540747"/>
    <lineage>
        <taxon>Bacteria</taxon>
        <taxon>Pseudomonadati</taxon>
        <taxon>Pseudomonadota</taxon>
        <taxon>Alphaproteobacteria</taxon>
        <taxon>Rhodobacterales</taxon>
        <taxon>Roseobacteraceae</taxon>
        <taxon>Roseovarius</taxon>
    </lineage>
</organism>
<reference evidence="5 6" key="1">
    <citation type="submission" date="2015-04" db="EMBL/GenBank/DDBJ databases">
        <title>The draft genome sequence of Roseovarius indicus B108T.</title>
        <authorList>
            <person name="Li G."/>
            <person name="Lai Q."/>
            <person name="Shao Z."/>
            <person name="Yan P."/>
        </authorList>
    </citation>
    <scope>NUCLEOTIDE SEQUENCE [LARGE SCALE GENOMIC DNA]</scope>
    <source>
        <strain evidence="5 6">B108</strain>
    </source>
</reference>
<dbReference type="SMART" id="SM00382">
    <property type="entry name" value="AAA"/>
    <property type="match status" value="1"/>
</dbReference>
<keyword evidence="6" id="KW-1185">Reference proteome</keyword>
<dbReference type="InterPro" id="IPR003439">
    <property type="entry name" value="ABC_transporter-like_ATP-bd"/>
</dbReference>
<dbReference type="Gene3D" id="3.40.50.300">
    <property type="entry name" value="P-loop containing nucleotide triphosphate hydrolases"/>
    <property type="match status" value="1"/>
</dbReference>
<proteinExistence type="predicted"/>
<dbReference type="EMBL" id="LAXI01000015">
    <property type="protein sequence ID" value="KRS16313.1"/>
    <property type="molecule type" value="Genomic_DNA"/>
</dbReference>
<dbReference type="GO" id="GO:0005524">
    <property type="term" value="F:ATP binding"/>
    <property type="evidence" value="ECO:0007669"/>
    <property type="project" value="UniProtKB-KW"/>
</dbReference>
<comment type="caution">
    <text evidence="5">The sequence shown here is derived from an EMBL/GenBank/DDBJ whole genome shotgun (WGS) entry which is preliminary data.</text>
</comment>
<dbReference type="AlphaFoldDB" id="A0A0T5P514"/>
<feature type="domain" description="ABC transporter" evidence="4">
    <location>
        <begin position="33"/>
        <end position="270"/>
    </location>
</feature>
<dbReference type="InterPro" id="IPR003593">
    <property type="entry name" value="AAA+_ATPase"/>
</dbReference>
<dbReference type="InterPro" id="IPR017871">
    <property type="entry name" value="ABC_transporter-like_CS"/>
</dbReference>
<evidence type="ECO:0000256" key="3">
    <source>
        <dbReference type="ARBA" id="ARBA00022840"/>
    </source>
</evidence>
<evidence type="ECO:0000313" key="5">
    <source>
        <dbReference type="EMBL" id="KRS16313.1"/>
    </source>
</evidence>
<evidence type="ECO:0000259" key="4">
    <source>
        <dbReference type="PROSITE" id="PS50893"/>
    </source>
</evidence>
<dbReference type="PANTHER" id="PTHR43869:SF1">
    <property type="entry name" value="GLYCINE BETAINE_PROLINE BETAINE TRANSPORT SYSTEM ATP-BINDING PROTEIN PROV"/>
    <property type="match status" value="1"/>
</dbReference>
<dbReference type="GO" id="GO:0016887">
    <property type="term" value="F:ATP hydrolysis activity"/>
    <property type="evidence" value="ECO:0007669"/>
    <property type="project" value="InterPro"/>
</dbReference>
<protein>
    <submittedName>
        <fullName evidence="5">ABC transporter ATP-binding protein</fullName>
    </submittedName>
</protein>
<dbReference type="PROSITE" id="PS50893">
    <property type="entry name" value="ABC_TRANSPORTER_2"/>
    <property type="match status" value="1"/>
</dbReference>
<dbReference type="PATRIC" id="fig|540747.5.peg.1580"/>
<keyword evidence="2" id="KW-0547">Nucleotide-binding</keyword>
<dbReference type="InterPro" id="IPR051921">
    <property type="entry name" value="ABC_osmolyte_uptake_ATP-bind"/>
</dbReference>
<dbReference type="OrthoDB" id="9802264at2"/>
<sequence>MTSETKQDVVIRCDAVWKLYGEAAGALAKGDAGQITDEVLAEREVIAAVRDVSLQVRRDEIFVIMGLSGSGKSTLLRCMAGLVEPTLGELEVAGYDLGRASPQKLIEMRRHAVSMVFQDFALLPHLTVLDNVAFPLRMQGVGKAERQKKARELVEMVGLAGREAYMPHELSGGQQQRVGIARSLMTEPEVWFLDEPFSALDPLIRAEMQSEFLRIQGMLRKSIVFVTHDFEEAVRLADRIAIMHSGRVVQVGTPEELITSPADDYVAKFTRKIPRRQVVKVGSVMVPAAGAVRGEPVKETDIVGDVAGQIVNADGPTDVVDAEGNLVGRIAAKTVIRLLLNEDVT</sequence>
<dbReference type="FunFam" id="3.40.50.300:FF:000425">
    <property type="entry name" value="Probable ABC transporter, ATP-binding subunit"/>
    <property type="match status" value="1"/>
</dbReference>
<dbReference type="STRING" id="540747.SAMN04488031_101145"/>
<dbReference type="GO" id="GO:0015697">
    <property type="term" value="P:quaternary ammonium group transport"/>
    <property type="evidence" value="ECO:0007669"/>
    <property type="project" value="UniProtKB-ARBA"/>
</dbReference>